<keyword evidence="2" id="KW-0805">Transcription regulation</keyword>
<accession>A0A918DZN2</accession>
<dbReference type="RefSeq" id="WP_229698543.1">
    <property type="nucleotide sequence ID" value="NZ_BMMS01000015.1"/>
</dbReference>
<keyword evidence="4" id="KW-0804">Transcription</keyword>
<comment type="similarity">
    <text evidence="1">Belongs to the sigma-70 factor family. ECF subfamily.</text>
</comment>
<dbReference type="SUPFAM" id="SSF88946">
    <property type="entry name" value="Sigma2 domain of RNA polymerase sigma factors"/>
    <property type="match status" value="1"/>
</dbReference>
<keyword evidence="9" id="KW-1185">Reference proteome</keyword>
<reference evidence="8" key="1">
    <citation type="journal article" date="2014" name="Int. J. Syst. Evol. Microbiol.">
        <title>Complete genome sequence of Corynebacterium casei LMG S-19264T (=DSM 44701T), isolated from a smear-ripened cheese.</title>
        <authorList>
            <consortium name="US DOE Joint Genome Institute (JGI-PGF)"/>
            <person name="Walter F."/>
            <person name="Albersmeier A."/>
            <person name="Kalinowski J."/>
            <person name="Ruckert C."/>
        </authorList>
    </citation>
    <scope>NUCLEOTIDE SEQUENCE</scope>
    <source>
        <strain evidence="8">CGMCC 4.7201</strain>
    </source>
</reference>
<gene>
    <name evidence="8" type="ORF">GCM10012280_36610</name>
</gene>
<dbReference type="GO" id="GO:0003677">
    <property type="term" value="F:DNA binding"/>
    <property type="evidence" value="ECO:0007669"/>
    <property type="project" value="InterPro"/>
</dbReference>
<dbReference type="PANTHER" id="PTHR43133">
    <property type="entry name" value="RNA POLYMERASE ECF-TYPE SIGMA FACTO"/>
    <property type="match status" value="1"/>
</dbReference>
<evidence type="ECO:0000313" key="8">
    <source>
        <dbReference type="EMBL" id="GGO90636.1"/>
    </source>
</evidence>
<keyword evidence="8" id="KW-0240">DNA-directed RNA polymerase</keyword>
<keyword evidence="3" id="KW-0731">Sigma factor</keyword>
<feature type="region of interest" description="Disordered" evidence="5">
    <location>
        <begin position="1"/>
        <end position="25"/>
    </location>
</feature>
<name>A0A918DZN2_9ACTN</name>
<evidence type="ECO:0000313" key="9">
    <source>
        <dbReference type="Proteomes" id="UP000641932"/>
    </source>
</evidence>
<dbReference type="InterPro" id="IPR013249">
    <property type="entry name" value="RNA_pol_sigma70_r4_t2"/>
</dbReference>
<dbReference type="SUPFAM" id="SSF88659">
    <property type="entry name" value="Sigma3 and sigma4 domains of RNA polymerase sigma factors"/>
    <property type="match status" value="1"/>
</dbReference>
<dbReference type="EMBL" id="BMMS01000015">
    <property type="protein sequence ID" value="GGO90636.1"/>
    <property type="molecule type" value="Genomic_DNA"/>
</dbReference>
<dbReference type="Proteomes" id="UP000641932">
    <property type="component" value="Unassembled WGS sequence"/>
</dbReference>
<dbReference type="InterPro" id="IPR014284">
    <property type="entry name" value="RNA_pol_sigma-70_dom"/>
</dbReference>
<evidence type="ECO:0000256" key="5">
    <source>
        <dbReference type="SAM" id="MobiDB-lite"/>
    </source>
</evidence>
<evidence type="ECO:0000256" key="1">
    <source>
        <dbReference type="ARBA" id="ARBA00010641"/>
    </source>
</evidence>
<dbReference type="Pfam" id="PF04542">
    <property type="entry name" value="Sigma70_r2"/>
    <property type="match status" value="1"/>
</dbReference>
<dbReference type="InterPro" id="IPR013325">
    <property type="entry name" value="RNA_pol_sigma_r2"/>
</dbReference>
<evidence type="ECO:0000256" key="3">
    <source>
        <dbReference type="ARBA" id="ARBA00023082"/>
    </source>
</evidence>
<evidence type="ECO:0000256" key="2">
    <source>
        <dbReference type="ARBA" id="ARBA00023015"/>
    </source>
</evidence>
<dbReference type="InterPro" id="IPR036388">
    <property type="entry name" value="WH-like_DNA-bd_sf"/>
</dbReference>
<dbReference type="Gene3D" id="1.10.1740.10">
    <property type="match status" value="1"/>
</dbReference>
<evidence type="ECO:0000259" key="6">
    <source>
        <dbReference type="Pfam" id="PF04542"/>
    </source>
</evidence>
<dbReference type="NCBIfam" id="TIGR02937">
    <property type="entry name" value="sigma70-ECF"/>
    <property type="match status" value="1"/>
</dbReference>
<comment type="caution">
    <text evidence="8">The sequence shown here is derived from an EMBL/GenBank/DDBJ whole genome shotgun (WGS) entry which is preliminary data.</text>
</comment>
<dbReference type="GO" id="GO:0016987">
    <property type="term" value="F:sigma factor activity"/>
    <property type="evidence" value="ECO:0007669"/>
    <property type="project" value="UniProtKB-KW"/>
</dbReference>
<sequence length="188" mass="20518">MPSNDTASTLAEPGSGGRPSGHPGASVAAARWELLLSHRERLHRLAGSRLLCRQDVEDCVQEALLRAATFSGLDESRVGPFLTSVTLRLCTDFYRRGEQHRRLLLRIHLSETAAGPEETVCAASEGAWVLEQVGRLDGRERQVILARVNGVSTREAARSLGISTKAAEGAFTRARARLRRWYGDSLAS</sequence>
<dbReference type="Gene3D" id="1.10.10.10">
    <property type="entry name" value="Winged helix-like DNA-binding domain superfamily/Winged helix DNA-binding domain"/>
    <property type="match status" value="1"/>
</dbReference>
<organism evidence="8 9">
    <name type="scientific">Wenjunlia tyrosinilytica</name>
    <dbReference type="NCBI Taxonomy" id="1544741"/>
    <lineage>
        <taxon>Bacteria</taxon>
        <taxon>Bacillati</taxon>
        <taxon>Actinomycetota</taxon>
        <taxon>Actinomycetes</taxon>
        <taxon>Kitasatosporales</taxon>
        <taxon>Streptomycetaceae</taxon>
        <taxon>Wenjunlia</taxon>
    </lineage>
</organism>
<protein>
    <submittedName>
        <fullName evidence="8">DNA-directed RNA polymerase sigma-70 factor</fullName>
    </submittedName>
</protein>
<dbReference type="Pfam" id="PF08281">
    <property type="entry name" value="Sigma70_r4_2"/>
    <property type="match status" value="1"/>
</dbReference>
<dbReference type="InterPro" id="IPR007627">
    <property type="entry name" value="RNA_pol_sigma70_r2"/>
</dbReference>
<reference evidence="8" key="2">
    <citation type="submission" date="2020-09" db="EMBL/GenBank/DDBJ databases">
        <authorList>
            <person name="Sun Q."/>
            <person name="Zhou Y."/>
        </authorList>
    </citation>
    <scope>NUCLEOTIDE SEQUENCE</scope>
    <source>
        <strain evidence="8">CGMCC 4.7201</strain>
    </source>
</reference>
<dbReference type="PANTHER" id="PTHR43133:SF25">
    <property type="entry name" value="RNA POLYMERASE SIGMA FACTOR RFAY-RELATED"/>
    <property type="match status" value="1"/>
</dbReference>
<feature type="domain" description="RNA polymerase sigma factor 70 region 4 type 2" evidence="7">
    <location>
        <begin position="129"/>
        <end position="178"/>
    </location>
</feature>
<dbReference type="InterPro" id="IPR013324">
    <property type="entry name" value="RNA_pol_sigma_r3/r4-like"/>
</dbReference>
<proteinExistence type="inferred from homology"/>
<dbReference type="GO" id="GO:0006352">
    <property type="term" value="P:DNA-templated transcription initiation"/>
    <property type="evidence" value="ECO:0007669"/>
    <property type="project" value="InterPro"/>
</dbReference>
<feature type="domain" description="RNA polymerase sigma-70 region 2" evidence="6">
    <location>
        <begin position="36"/>
        <end position="96"/>
    </location>
</feature>
<evidence type="ECO:0000259" key="7">
    <source>
        <dbReference type="Pfam" id="PF08281"/>
    </source>
</evidence>
<dbReference type="InterPro" id="IPR039425">
    <property type="entry name" value="RNA_pol_sigma-70-like"/>
</dbReference>
<evidence type="ECO:0000256" key="4">
    <source>
        <dbReference type="ARBA" id="ARBA00023163"/>
    </source>
</evidence>
<dbReference type="AlphaFoldDB" id="A0A918DZN2"/>
<dbReference type="GO" id="GO:0000428">
    <property type="term" value="C:DNA-directed RNA polymerase complex"/>
    <property type="evidence" value="ECO:0007669"/>
    <property type="project" value="UniProtKB-KW"/>
</dbReference>